<comment type="caution">
    <text evidence="3">The sequence shown here is derived from an EMBL/GenBank/DDBJ whole genome shotgun (WGS) entry which is preliminary data.</text>
</comment>
<keyword evidence="4" id="KW-1185">Reference proteome</keyword>
<name>A0ABT9HQV9_9SPHN</name>
<dbReference type="InterPro" id="IPR001296">
    <property type="entry name" value="Glyco_trans_1"/>
</dbReference>
<evidence type="ECO:0000259" key="1">
    <source>
        <dbReference type="Pfam" id="PF00534"/>
    </source>
</evidence>
<accession>A0ABT9HQV9</accession>
<dbReference type="Proteomes" id="UP001240639">
    <property type="component" value="Unassembled WGS sequence"/>
</dbReference>
<evidence type="ECO:0000313" key="4">
    <source>
        <dbReference type="Proteomes" id="UP001240639"/>
    </source>
</evidence>
<dbReference type="SUPFAM" id="SSF53756">
    <property type="entry name" value="UDP-Glycosyltransferase/glycogen phosphorylase"/>
    <property type="match status" value="1"/>
</dbReference>
<dbReference type="RefSeq" id="WP_305932829.1">
    <property type="nucleotide sequence ID" value="NZ_JAVAIM010000001.1"/>
</dbReference>
<keyword evidence="3" id="KW-0328">Glycosyltransferase</keyword>
<proteinExistence type="predicted"/>
<feature type="domain" description="Glycosyltransferase subfamily 4-like N-terminal" evidence="2">
    <location>
        <begin position="15"/>
        <end position="219"/>
    </location>
</feature>
<evidence type="ECO:0000259" key="2">
    <source>
        <dbReference type="Pfam" id="PF13439"/>
    </source>
</evidence>
<dbReference type="InterPro" id="IPR050194">
    <property type="entry name" value="Glycosyltransferase_grp1"/>
</dbReference>
<dbReference type="EC" id="2.4.-.-" evidence="3"/>
<evidence type="ECO:0000313" key="3">
    <source>
        <dbReference type="EMBL" id="MDP4575545.1"/>
    </source>
</evidence>
<reference evidence="3 4" key="1">
    <citation type="submission" date="2023-08" db="EMBL/GenBank/DDBJ databases">
        <title>genomic of G39.</title>
        <authorList>
            <person name="Wang Y."/>
        </authorList>
    </citation>
    <scope>NUCLEOTIDE SEQUENCE [LARGE SCALE GENOMIC DNA]</scope>
    <source>
        <strain evidence="3 4">G39</strain>
    </source>
</reference>
<dbReference type="EMBL" id="JAVAIM010000001">
    <property type="protein sequence ID" value="MDP4575545.1"/>
    <property type="molecule type" value="Genomic_DNA"/>
</dbReference>
<gene>
    <name evidence="3" type="ORF">Q9K02_10395</name>
</gene>
<dbReference type="Pfam" id="PF13439">
    <property type="entry name" value="Glyco_transf_4"/>
    <property type="match status" value="1"/>
</dbReference>
<keyword evidence="3" id="KW-0808">Transferase</keyword>
<feature type="domain" description="Glycosyl transferase family 1" evidence="1">
    <location>
        <begin position="235"/>
        <end position="368"/>
    </location>
</feature>
<dbReference type="GO" id="GO:0016757">
    <property type="term" value="F:glycosyltransferase activity"/>
    <property type="evidence" value="ECO:0007669"/>
    <property type="project" value="UniProtKB-KW"/>
</dbReference>
<organism evidence="3 4">
    <name type="scientific">Qipengyuania profundimaris</name>
    <dbReference type="NCBI Taxonomy" id="3067652"/>
    <lineage>
        <taxon>Bacteria</taxon>
        <taxon>Pseudomonadati</taxon>
        <taxon>Pseudomonadota</taxon>
        <taxon>Alphaproteobacteria</taxon>
        <taxon>Sphingomonadales</taxon>
        <taxon>Erythrobacteraceae</taxon>
        <taxon>Qipengyuania</taxon>
    </lineage>
</organism>
<dbReference type="PANTHER" id="PTHR45947:SF13">
    <property type="entry name" value="TRANSFERASE"/>
    <property type="match status" value="1"/>
</dbReference>
<dbReference type="PANTHER" id="PTHR45947">
    <property type="entry name" value="SULFOQUINOVOSYL TRANSFERASE SQD2"/>
    <property type="match status" value="1"/>
</dbReference>
<protein>
    <submittedName>
        <fullName evidence="3">Glycosyltransferase family 4 protein</fullName>
        <ecNumber evidence="3">2.4.-.-</ecNumber>
    </submittedName>
</protein>
<dbReference type="Pfam" id="PF00534">
    <property type="entry name" value="Glycos_transf_1"/>
    <property type="match status" value="1"/>
</dbReference>
<dbReference type="InterPro" id="IPR028098">
    <property type="entry name" value="Glyco_trans_4-like_N"/>
</dbReference>
<sequence length="415" mass="46300">MPHLLSLNSYHYRRGGSDAVYFDHAELLRERGWRTSFMSMKHPRNFPSDDERYFADLVDYEFVEGPIDKLRTAGRSIYNVDARRKAERLVSDKQIDIAHVHCIYHHLTPSVFPVLKDAGIPIVLTSHDLKIGCPAYLMRSPEGVCEACKGGNYMNVVRKRCIKGSLAASATVAAEAYLHRALGSYENNLDMVVAPSTFNRDKLIEWGWPSDRITYIPNFTRIIDTRFRADYSGRILFFGRLSPEKGVSTLIEASAIAGVAVDIVGTGPIEQELQNLARQLEAPVTFFGRLDGDKLWEQVGAARAVVMPSECYENAPLAVLEAFQLERPLIGADIGGIPELAHPDAHDTCGWLFPSGNARVLAERLKEVDAMSPADLRQRGAAGRSLALERFSKERYISEMLEVYAALGVKEDRVA</sequence>
<dbReference type="Gene3D" id="3.40.50.2000">
    <property type="entry name" value="Glycogen Phosphorylase B"/>
    <property type="match status" value="2"/>
</dbReference>
<dbReference type="CDD" id="cd03801">
    <property type="entry name" value="GT4_PimA-like"/>
    <property type="match status" value="1"/>
</dbReference>